<comment type="catalytic activity">
    <reaction evidence="6 7">
        <text>[phosphate](n) + ATP = [phosphate](n+1) + ADP</text>
        <dbReference type="Rhea" id="RHEA:19573"/>
        <dbReference type="Rhea" id="RHEA-COMP:9859"/>
        <dbReference type="Rhea" id="RHEA-COMP:14280"/>
        <dbReference type="ChEBI" id="CHEBI:16838"/>
        <dbReference type="ChEBI" id="CHEBI:30616"/>
        <dbReference type="ChEBI" id="CHEBI:456216"/>
        <dbReference type="EC" id="2.7.4.1"/>
    </reaction>
</comment>
<evidence type="ECO:0000256" key="5">
    <source>
        <dbReference type="ARBA" id="ARBA00022840"/>
    </source>
</evidence>
<dbReference type="AlphaFoldDB" id="A0A923DW52"/>
<evidence type="ECO:0000256" key="7">
    <source>
        <dbReference type="RuleBase" id="RU003800"/>
    </source>
</evidence>
<keyword evidence="1 6" id="KW-0597">Phosphoprotein</keyword>
<proteinExistence type="inferred from homology"/>
<dbReference type="InterPro" id="IPR041108">
    <property type="entry name" value="PP_kinase_C_1"/>
</dbReference>
<feature type="binding site" evidence="6">
    <location>
        <position position="591"/>
    </location>
    <ligand>
        <name>ATP</name>
        <dbReference type="ChEBI" id="CHEBI:30616"/>
    </ligand>
</feature>
<comment type="cofactor">
    <cofactor evidence="6">
        <name>Mg(2+)</name>
        <dbReference type="ChEBI" id="CHEBI:18420"/>
    </cofactor>
</comment>
<dbReference type="InterPro" id="IPR024953">
    <property type="entry name" value="PP_kinase_middle"/>
</dbReference>
<evidence type="ECO:0000313" key="13">
    <source>
        <dbReference type="Proteomes" id="UP000601055"/>
    </source>
</evidence>
<dbReference type="Pfam" id="PF13089">
    <property type="entry name" value="PP_kinase_N"/>
    <property type="match status" value="1"/>
</dbReference>
<gene>
    <name evidence="12" type="primary">ppk1</name>
    <name evidence="6" type="synonym">ppk</name>
    <name evidence="12" type="ORF">GM921_06220</name>
</gene>
<dbReference type="InterPro" id="IPR036830">
    <property type="entry name" value="PP_kinase_middle_dom_sf"/>
</dbReference>
<dbReference type="HAMAP" id="MF_00347">
    <property type="entry name" value="Polyphosphate_kinase"/>
    <property type="match status" value="1"/>
</dbReference>
<dbReference type="CDD" id="cd09164">
    <property type="entry name" value="PLDc_EcPPK1_C1_like"/>
    <property type="match status" value="1"/>
</dbReference>
<organism evidence="12 13">
    <name type="scientific">Pedobacter planticolens</name>
    <dbReference type="NCBI Taxonomy" id="2679964"/>
    <lineage>
        <taxon>Bacteria</taxon>
        <taxon>Pseudomonadati</taxon>
        <taxon>Bacteroidota</taxon>
        <taxon>Sphingobacteriia</taxon>
        <taxon>Sphingobacteriales</taxon>
        <taxon>Sphingobacteriaceae</taxon>
        <taxon>Pedobacter</taxon>
    </lineage>
</organism>
<dbReference type="InterPro" id="IPR036832">
    <property type="entry name" value="PPK_N_dom_sf"/>
</dbReference>
<evidence type="ECO:0000256" key="4">
    <source>
        <dbReference type="ARBA" id="ARBA00022777"/>
    </source>
</evidence>
<comment type="similarity">
    <text evidence="6 7">Belongs to the polyphosphate kinase 1 (PPK1) family.</text>
</comment>
<feature type="binding site" evidence="6">
    <location>
        <position position="563"/>
    </location>
    <ligand>
        <name>ATP</name>
        <dbReference type="ChEBI" id="CHEBI:30616"/>
    </ligand>
</feature>
<dbReference type="NCBIfam" id="TIGR03705">
    <property type="entry name" value="poly_P_kin"/>
    <property type="match status" value="1"/>
</dbReference>
<keyword evidence="6" id="KW-0479">Metal-binding</keyword>
<dbReference type="PIRSF" id="PIRSF015589">
    <property type="entry name" value="PP_kinase"/>
    <property type="match status" value="1"/>
</dbReference>
<feature type="domain" description="Polyphosphate kinase middle" evidence="8">
    <location>
        <begin position="125"/>
        <end position="304"/>
    </location>
</feature>
<evidence type="ECO:0000259" key="10">
    <source>
        <dbReference type="Pfam" id="PF13090"/>
    </source>
</evidence>
<feature type="domain" description="Polyphosphate kinase C-terminal" evidence="10">
    <location>
        <begin position="502"/>
        <end position="673"/>
    </location>
</feature>
<keyword evidence="3 6" id="KW-0547">Nucleotide-binding</keyword>
<evidence type="ECO:0000256" key="3">
    <source>
        <dbReference type="ARBA" id="ARBA00022741"/>
    </source>
</evidence>
<sequence>MAKKKLPFLNREISWLYFNERVLQEAADETVPLIERIKFLSIFSSNLEEFYRVRVATLSRLVNLNDKAKALLGFNPKKVLNEIKNIVVKHERKFENIFQATLINELAQNRIFILNDTQLNVSRGEFVRNHFRDKILSNLVPIMIDLDDPFPELKDRYLYFFVRLTKKGAKKSEKFALIELPDNLPRFLVLPETNGLKFIILAEDIIKYCLDDIFYVFSYNEIEAFSIQLTRDAELDIDKNISDKFIEELKTSLDKRKKGKPMRLLYDTQMPFEMLSVLVTKLKIEAEGLIPGNRYHRFGDFIAFPNVGSKDLEYAINEPLKVDGLHRTESIFNKLANRDYLINLPYQSYDYIILFLREAAIDPKVTEINITLYRLAENSKVINALINAAKNGKKVNCVVELKARFDEKANIFWTNRLMEEGVNVNYGLTDYKVHSKICLVKRMERGRAVYYANLATGNFNEKTARIYCDHSIFTSKKEITSDLLKLFNALNKRTIAKDFKHLIVSPLDSRNKIYGLINREIKFAKAGKPAYMILKVNSLADEGIVQKLYDASNAGVQIKLIVRGICCLVPGIVGFSENITIISIIDKFLEHARVFIFGNNGKEEMFLSSADLMSRNFEHRVEVGFPVLDEGVKQEIRDIIEFQLQDNVKARDINRLNNNKYHKNRLTTKIRAQVQTYNYLKNKHQ</sequence>
<dbReference type="Pfam" id="PF17941">
    <property type="entry name" value="PP_kinase_C_1"/>
    <property type="match status" value="1"/>
</dbReference>
<evidence type="ECO:0000259" key="8">
    <source>
        <dbReference type="Pfam" id="PF02503"/>
    </source>
</evidence>
<keyword evidence="13" id="KW-1185">Reference proteome</keyword>
<comment type="PTM">
    <text evidence="6 7">An intermediate of this reaction is the autophosphorylated ppk in which a phosphate is covalently linked to a histidine residue through a N-P bond.</text>
</comment>
<evidence type="ECO:0000256" key="1">
    <source>
        <dbReference type="ARBA" id="ARBA00022553"/>
    </source>
</evidence>
<dbReference type="GO" id="GO:0005524">
    <property type="term" value="F:ATP binding"/>
    <property type="evidence" value="ECO:0007669"/>
    <property type="project" value="UniProtKB-KW"/>
</dbReference>
<feature type="binding site" evidence="6">
    <location>
        <position position="404"/>
    </location>
    <ligand>
        <name>Mg(2+)</name>
        <dbReference type="ChEBI" id="CHEBI:18420"/>
    </ligand>
</feature>
<dbReference type="NCBIfam" id="NF003917">
    <property type="entry name" value="PRK05443.1-1"/>
    <property type="match status" value="1"/>
</dbReference>
<dbReference type="InterPro" id="IPR003414">
    <property type="entry name" value="PP_kinase"/>
</dbReference>
<name>A0A923DW52_9SPHI</name>
<dbReference type="PANTHER" id="PTHR30218:SF0">
    <property type="entry name" value="POLYPHOSPHATE KINASE"/>
    <property type="match status" value="1"/>
</dbReference>
<evidence type="ECO:0000256" key="2">
    <source>
        <dbReference type="ARBA" id="ARBA00022679"/>
    </source>
</evidence>
<comment type="function">
    <text evidence="6 7">Catalyzes the reversible transfer of the terminal phosphate of ATP to form a long-chain polyphosphate (polyP).</text>
</comment>
<dbReference type="Pfam" id="PF02503">
    <property type="entry name" value="PP_kinase"/>
    <property type="match status" value="1"/>
</dbReference>
<dbReference type="Pfam" id="PF13090">
    <property type="entry name" value="PP_kinase_C"/>
    <property type="match status" value="1"/>
</dbReference>
<dbReference type="SUPFAM" id="SSF143724">
    <property type="entry name" value="PHP14-like"/>
    <property type="match status" value="1"/>
</dbReference>
<feature type="domain" description="Polyphosphate kinase N-terminal" evidence="9">
    <location>
        <begin position="8"/>
        <end position="113"/>
    </location>
</feature>
<keyword evidence="2 6" id="KW-0808">Transferase</keyword>
<reference evidence="12" key="1">
    <citation type="submission" date="2019-11" db="EMBL/GenBank/DDBJ databases">
        <title>Description of Pedobacter sp. LMG 31464T.</title>
        <authorList>
            <person name="Carlier A."/>
            <person name="Qi S."/>
            <person name="Vandamme P."/>
        </authorList>
    </citation>
    <scope>NUCLEOTIDE SEQUENCE</scope>
    <source>
        <strain evidence="12">LMG 31464</strain>
    </source>
</reference>
<accession>A0A923DW52</accession>
<dbReference type="GO" id="GO:0009358">
    <property type="term" value="C:polyphosphate kinase complex"/>
    <property type="evidence" value="ECO:0007669"/>
    <property type="project" value="InterPro"/>
</dbReference>
<evidence type="ECO:0000259" key="11">
    <source>
        <dbReference type="Pfam" id="PF17941"/>
    </source>
</evidence>
<evidence type="ECO:0000313" key="12">
    <source>
        <dbReference type="EMBL" id="MBB2145069.1"/>
    </source>
</evidence>
<dbReference type="Proteomes" id="UP000601055">
    <property type="component" value="Unassembled WGS sequence"/>
</dbReference>
<dbReference type="PANTHER" id="PTHR30218">
    <property type="entry name" value="POLYPHOSPHATE KINASE"/>
    <property type="match status" value="1"/>
</dbReference>
<dbReference type="Gene3D" id="3.30.1840.10">
    <property type="entry name" value="Polyphosphate kinase middle domain"/>
    <property type="match status" value="1"/>
</dbReference>
<dbReference type="EMBL" id="WNXD01000001">
    <property type="protein sequence ID" value="MBB2145069.1"/>
    <property type="molecule type" value="Genomic_DNA"/>
</dbReference>
<dbReference type="GO" id="GO:0046872">
    <property type="term" value="F:metal ion binding"/>
    <property type="evidence" value="ECO:0007669"/>
    <property type="project" value="UniProtKB-KW"/>
</dbReference>
<dbReference type="GO" id="GO:0006799">
    <property type="term" value="P:polyphosphate biosynthetic process"/>
    <property type="evidence" value="ECO:0007669"/>
    <property type="project" value="UniProtKB-UniRule"/>
</dbReference>
<dbReference type="SUPFAM" id="SSF140356">
    <property type="entry name" value="PPK N-terminal domain-like"/>
    <property type="match status" value="1"/>
</dbReference>
<feature type="active site" description="Phosphohistidine intermediate" evidence="6">
    <location>
        <position position="434"/>
    </location>
</feature>
<keyword evidence="5 6" id="KW-0067">ATP-binding</keyword>
<feature type="domain" description="Polyphosphate kinase C-terminal" evidence="11">
    <location>
        <begin position="330"/>
        <end position="493"/>
    </location>
</feature>
<feature type="binding site" evidence="6">
    <location>
        <position position="46"/>
    </location>
    <ligand>
        <name>ATP</name>
        <dbReference type="ChEBI" id="CHEBI:30616"/>
    </ligand>
</feature>
<feature type="binding site" evidence="6">
    <location>
        <position position="467"/>
    </location>
    <ligand>
        <name>ATP</name>
        <dbReference type="ChEBI" id="CHEBI:30616"/>
    </ligand>
</feature>
<dbReference type="CDD" id="cd09167">
    <property type="entry name" value="PLDc_EcPPK1_C2_like"/>
    <property type="match status" value="1"/>
</dbReference>
<dbReference type="RefSeq" id="WP_182921729.1">
    <property type="nucleotide sequence ID" value="NZ_WNXD01000001.1"/>
</dbReference>
<comment type="caution">
    <text evidence="12">The sequence shown here is derived from an EMBL/GenBank/DDBJ whole genome shotgun (WGS) entry which is preliminary data.</text>
</comment>
<dbReference type="Gene3D" id="1.20.58.310">
    <property type="entry name" value="Polyphosphate kinase N-terminal domain"/>
    <property type="match status" value="1"/>
</dbReference>
<dbReference type="GO" id="GO:0008976">
    <property type="term" value="F:polyphosphate kinase activity"/>
    <property type="evidence" value="ECO:0007669"/>
    <property type="project" value="UniProtKB-UniRule"/>
</dbReference>
<feature type="binding site" evidence="6">
    <location>
        <position position="374"/>
    </location>
    <ligand>
        <name>Mg(2+)</name>
        <dbReference type="ChEBI" id="CHEBI:18420"/>
    </ligand>
</feature>
<keyword evidence="4 6" id="KW-0418">Kinase</keyword>
<dbReference type="InterPro" id="IPR025198">
    <property type="entry name" value="PPK_N_dom"/>
</dbReference>
<evidence type="ECO:0000259" key="9">
    <source>
        <dbReference type="Pfam" id="PF13089"/>
    </source>
</evidence>
<dbReference type="Gene3D" id="3.30.870.10">
    <property type="entry name" value="Endonuclease Chain A"/>
    <property type="match status" value="2"/>
</dbReference>
<protein>
    <recommendedName>
        <fullName evidence="6 7">Polyphosphate kinase</fullName>
        <ecNumber evidence="6 7">2.7.4.1</ecNumber>
    </recommendedName>
    <alternativeName>
        <fullName evidence="6">ATP-polyphosphate phosphotransferase</fullName>
    </alternativeName>
    <alternativeName>
        <fullName evidence="6">Polyphosphoric acid kinase</fullName>
    </alternativeName>
</protein>
<dbReference type="SUPFAM" id="SSF56024">
    <property type="entry name" value="Phospholipase D/nuclease"/>
    <property type="match status" value="2"/>
</dbReference>
<keyword evidence="6" id="KW-0460">Magnesium</keyword>
<evidence type="ECO:0000256" key="6">
    <source>
        <dbReference type="HAMAP-Rule" id="MF_00347"/>
    </source>
</evidence>
<dbReference type="InterPro" id="IPR025200">
    <property type="entry name" value="PPK_C_dom2"/>
</dbReference>
<dbReference type="EC" id="2.7.4.1" evidence="6 7"/>